<evidence type="ECO:0000259" key="11">
    <source>
        <dbReference type="SMART" id="SM01156"/>
    </source>
</evidence>
<keyword evidence="4" id="KW-0175">Coiled coil</keyword>
<dbReference type="AlphaFoldDB" id="A0AAV5W945"/>
<keyword evidence="2" id="KW-0597">Phosphoprotein</keyword>
<evidence type="ECO:0000256" key="6">
    <source>
        <dbReference type="ARBA" id="ARBA00058456"/>
    </source>
</evidence>
<keyword evidence="3" id="KW-0677">Repeat</keyword>
<name>A0AAV5W945_9BILA</name>
<evidence type="ECO:0000256" key="1">
    <source>
        <dbReference type="ARBA" id="ARBA00004123"/>
    </source>
</evidence>
<feature type="compositionally biased region" description="Basic and acidic residues" evidence="10">
    <location>
        <begin position="11"/>
        <end position="27"/>
    </location>
</feature>
<dbReference type="PANTHER" id="PTHR14978:SF0">
    <property type="entry name" value="BETA-CATENIN-LIKE PROTEIN 1"/>
    <property type="match status" value="1"/>
</dbReference>
<evidence type="ECO:0000313" key="12">
    <source>
        <dbReference type="EMBL" id="GMT28327.1"/>
    </source>
</evidence>
<comment type="subunit">
    <text evidence="7">Component of the PRP19-CDC5L splicing complex composed of a core complex comprising a homotetramer of PRPF19, CDC5L, PLRG1 and BCAS2, and at least three less stably associated proteins CTNNBL1, CWC15 and HSPA8. Interacts directly with CWC15 and CDC5L in the complex. Interacts with AICDA; the interaction is important for the antibody diversification activity of AICDA. Interacts with PRPF31 (via its NLS). Interacts (via its N-terminal NLS) with KPNA1 and KPNA2.</text>
</comment>
<dbReference type="Proteomes" id="UP001432322">
    <property type="component" value="Unassembled WGS sequence"/>
</dbReference>
<evidence type="ECO:0000256" key="3">
    <source>
        <dbReference type="ARBA" id="ARBA00022737"/>
    </source>
</evidence>
<reference evidence="12" key="1">
    <citation type="submission" date="2023-10" db="EMBL/GenBank/DDBJ databases">
        <title>Genome assembly of Pristionchus species.</title>
        <authorList>
            <person name="Yoshida K."/>
            <person name="Sommer R.J."/>
        </authorList>
    </citation>
    <scope>NUCLEOTIDE SEQUENCE</scope>
    <source>
        <strain evidence="12">RS5133</strain>
    </source>
</reference>
<organism evidence="12 13">
    <name type="scientific">Pristionchus fissidentatus</name>
    <dbReference type="NCBI Taxonomy" id="1538716"/>
    <lineage>
        <taxon>Eukaryota</taxon>
        <taxon>Metazoa</taxon>
        <taxon>Ecdysozoa</taxon>
        <taxon>Nematoda</taxon>
        <taxon>Chromadorea</taxon>
        <taxon>Rhabditida</taxon>
        <taxon>Rhabditina</taxon>
        <taxon>Diplogasteromorpha</taxon>
        <taxon>Diplogasteroidea</taxon>
        <taxon>Neodiplogasteridae</taxon>
        <taxon>Pristionchus</taxon>
    </lineage>
</organism>
<dbReference type="GO" id="GO:0010467">
    <property type="term" value="P:gene expression"/>
    <property type="evidence" value="ECO:0007669"/>
    <property type="project" value="UniProtKB-ARBA"/>
</dbReference>
<feature type="domain" description="Beta-catenin-like protein 1 N-terminal" evidence="11">
    <location>
        <begin position="35"/>
        <end position="141"/>
    </location>
</feature>
<dbReference type="SUPFAM" id="SSF48371">
    <property type="entry name" value="ARM repeat"/>
    <property type="match status" value="1"/>
</dbReference>
<dbReference type="InterPro" id="IPR016024">
    <property type="entry name" value="ARM-type_fold"/>
</dbReference>
<gene>
    <name evidence="12" type="ORF">PFISCL1PPCAC_19624</name>
</gene>
<evidence type="ECO:0000256" key="9">
    <source>
        <dbReference type="ARBA" id="ARBA00083862"/>
    </source>
</evidence>
<proteinExistence type="predicted"/>
<protein>
    <recommendedName>
        <fullName evidence="8">Beta-catenin-like protein 1</fullName>
    </recommendedName>
    <alternativeName>
        <fullName evidence="9">Nuclear-associated protein</fullName>
    </alternativeName>
</protein>
<dbReference type="InterPro" id="IPR013180">
    <property type="entry name" value="CTNNBL1_N"/>
</dbReference>
<dbReference type="InterPro" id="IPR039678">
    <property type="entry name" value="CTNNBL1"/>
</dbReference>
<dbReference type="EMBL" id="BTSY01000005">
    <property type="protein sequence ID" value="GMT28327.1"/>
    <property type="molecule type" value="Genomic_DNA"/>
</dbReference>
<accession>A0AAV5W945</accession>
<dbReference type="GO" id="GO:0005681">
    <property type="term" value="C:spliceosomal complex"/>
    <property type="evidence" value="ECO:0007669"/>
    <property type="project" value="TreeGrafter"/>
</dbReference>
<comment type="caution">
    <text evidence="12">The sequence shown here is derived from an EMBL/GenBank/DDBJ whole genome shotgun (WGS) entry which is preliminary data.</text>
</comment>
<evidence type="ECO:0000313" key="13">
    <source>
        <dbReference type="Proteomes" id="UP001432322"/>
    </source>
</evidence>
<keyword evidence="5" id="KW-0539">Nucleus</keyword>
<dbReference type="FunFam" id="1.25.10.10:FF:001136">
    <property type="entry name" value="Beta-catenin-like protein 1"/>
    <property type="match status" value="1"/>
</dbReference>
<dbReference type="PANTHER" id="PTHR14978">
    <property type="entry name" value="BETA-CATENIN-LIKE PROTEIN 1 NUCLEAR ASSOCIATED PROTEIN"/>
    <property type="match status" value="1"/>
</dbReference>
<comment type="function">
    <text evidence="6">Component of the PRP19-CDC5L complex that forms an integral part of the spliceosome and is required for activating pre-mRNA splicing. Participates in AID/AICDA-mediated somatic hypermutation (SHM) and class-switch recombination (CSR), 2 processes resulting in the production of high-affinity, mutated isotype-switched antibodies.</text>
</comment>
<feature type="region of interest" description="Disordered" evidence="10">
    <location>
        <begin position="1"/>
        <end position="41"/>
    </location>
</feature>
<evidence type="ECO:0000256" key="7">
    <source>
        <dbReference type="ARBA" id="ARBA00061776"/>
    </source>
</evidence>
<dbReference type="Gene3D" id="1.25.10.10">
    <property type="entry name" value="Leucine-rich Repeat Variant"/>
    <property type="match status" value="1"/>
</dbReference>
<evidence type="ECO:0000256" key="5">
    <source>
        <dbReference type="ARBA" id="ARBA00023242"/>
    </source>
</evidence>
<evidence type="ECO:0000256" key="10">
    <source>
        <dbReference type="SAM" id="MobiDB-lite"/>
    </source>
</evidence>
<dbReference type="InterPro" id="IPR011989">
    <property type="entry name" value="ARM-like"/>
</dbReference>
<comment type="subcellular location">
    <subcellularLocation>
        <location evidence="1">Nucleus</location>
    </subcellularLocation>
</comment>
<evidence type="ECO:0000256" key="8">
    <source>
        <dbReference type="ARBA" id="ARBA00070106"/>
    </source>
</evidence>
<dbReference type="Pfam" id="PF08216">
    <property type="entry name" value="CTNNBL"/>
    <property type="match status" value="1"/>
</dbReference>
<evidence type="ECO:0000256" key="4">
    <source>
        <dbReference type="ARBA" id="ARBA00023054"/>
    </source>
</evidence>
<sequence length="541" mass="60914">MSTIDVAEILRASREGPPVKRPRKEEAPSSSNGDGPMDAASMLAALEGSQEEIQQVDEALLKKLTLQLEKRWMRNREMRVKHSDDPPKFMDSELELNTAIQELHCLPAEPDLFDLFIQLKGPNLLVSLLTHENSDIIGAALNLIKELIEDDGAEEEDEKDGVTAIVNALLQSNILDSIVSALTRLDESNEDDADAVHYALKVVDMLLEMKAEVVEEDVVSSSLFQWVLKRSCHRGPFDANKQYASELLSVILQQSEKAKSRLSDKVDGMDLLLRALAAYKKKDPSSGDEKELMENMFDSLCAALMWKGNRKKFLEGEGLQLMNLMLRERKQSRQSALKVLDHATTGPEGADNCAKFVEILGLRTLFPLLMRTPAKAKRKDTTPDEHEEHVVAILSSLMRSCEDASRVRIMQKFTEHEHEKVDRAVELLLKYRDRVQKWESKQGEVEDPELFYLDKMDAGLYTLQNTVLVLSEVCVHMNSARIRAIKLLKMKSGEERLTKHLVPTLAEYQENLGEDADTERDRVDLLIAKLTAAEKAAANAN</sequence>
<evidence type="ECO:0000256" key="2">
    <source>
        <dbReference type="ARBA" id="ARBA00022553"/>
    </source>
</evidence>
<dbReference type="SMART" id="SM01156">
    <property type="entry name" value="DUF1716"/>
    <property type="match status" value="1"/>
</dbReference>
<keyword evidence="13" id="KW-1185">Reference proteome</keyword>